<comment type="subcellular location">
    <subcellularLocation>
        <location evidence="2">Golgi apparatus membrane</location>
        <topology evidence="2">Single-pass type II membrane protein</topology>
    </subcellularLocation>
    <subcellularLocation>
        <location evidence="12">Golgi apparatus</location>
        <location evidence="12">Golgi stack membrane</location>
    </subcellularLocation>
</comment>
<organism evidence="14 15">
    <name type="scientific">Halobacteriovorax marinus</name>
    <dbReference type="NCBI Taxonomy" id="97084"/>
    <lineage>
        <taxon>Bacteria</taxon>
        <taxon>Pseudomonadati</taxon>
        <taxon>Bdellovibrionota</taxon>
        <taxon>Bacteriovoracia</taxon>
        <taxon>Bacteriovoracales</taxon>
        <taxon>Halobacteriovoraceae</taxon>
        <taxon>Halobacteriovorax</taxon>
    </lineage>
</organism>
<dbReference type="EMBL" id="MAAO01000006">
    <property type="protein sequence ID" value="OUR97053.1"/>
    <property type="molecule type" value="Genomic_DNA"/>
</dbReference>
<evidence type="ECO:0000256" key="1">
    <source>
        <dbReference type="ARBA" id="ARBA00001911"/>
    </source>
</evidence>
<reference evidence="15" key="1">
    <citation type="journal article" date="2017" name="Proc. Natl. Acad. Sci. U.S.A.">
        <title>Simulation of Deepwater Horizon oil plume reveals substrate specialization within a complex community of hydrocarbon-degraders.</title>
        <authorList>
            <person name="Hu P."/>
            <person name="Dubinsky E.A."/>
            <person name="Probst A.J."/>
            <person name="Wang J."/>
            <person name="Sieber C.M.K."/>
            <person name="Tom L.M."/>
            <person name="Gardinali P."/>
            <person name="Banfield J.F."/>
            <person name="Atlas R.M."/>
            <person name="Andersen G.L."/>
        </authorList>
    </citation>
    <scope>NUCLEOTIDE SEQUENCE [LARGE SCALE GENOMIC DNA]</scope>
</reference>
<dbReference type="PANTHER" id="PTHR43078:SF6">
    <property type="entry name" value="UDP-GLUCURONIC ACID DECARBOXYLASE 1"/>
    <property type="match status" value="1"/>
</dbReference>
<dbReference type="AlphaFoldDB" id="A0A1Y5F844"/>
<keyword evidence="6" id="KW-1133">Transmembrane helix</keyword>
<dbReference type="Proteomes" id="UP000196531">
    <property type="component" value="Unassembled WGS sequence"/>
</dbReference>
<keyword evidence="8" id="KW-0333">Golgi apparatus</keyword>
<dbReference type="InterPro" id="IPR001509">
    <property type="entry name" value="Epimerase_deHydtase"/>
</dbReference>
<keyword evidence="5" id="KW-0735">Signal-anchor</keyword>
<sequence>MTQRIQLPETLEGKTILIAGAAGFVPSTVSEFYLKLGAKVIGLDNFITGSKSNIELLRKYKKFEFHECNIYEGLPDFTDIDIDYVFSLASPASPIDFGLIPMEIMRVNSEGTRLLLELSLEKGARFLEASTSEVYGDPEVHPQTEDYVGHVSTIGPRSCYDEAKRFAEAMTMSFHKKYGLETRIIRIFNTYGPRMRPNDGRVIPNFINQAMRNEDITVYGDGSQTRSFCFVTDLVDAIHNVMFSDDPTPFNCGNSDEYTILDTAKFIVDALGSSSKIVFLPLPKDDPKRRRPDMTKLQSVSDYSPKITFEEGIRRTTEFFKSL</sequence>
<evidence type="ECO:0000313" key="15">
    <source>
        <dbReference type="Proteomes" id="UP000196531"/>
    </source>
</evidence>
<evidence type="ECO:0000256" key="9">
    <source>
        <dbReference type="ARBA" id="ARBA00023136"/>
    </source>
</evidence>
<keyword evidence="10" id="KW-0325">Glycoprotein</keyword>
<dbReference type="GO" id="GO:0070403">
    <property type="term" value="F:NAD+ binding"/>
    <property type="evidence" value="ECO:0007669"/>
    <property type="project" value="InterPro"/>
</dbReference>
<dbReference type="SUPFAM" id="SSF51735">
    <property type="entry name" value="NAD(P)-binding Rossmann-fold domains"/>
    <property type="match status" value="1"/>
</dbReference>
<evidence type="ECO:0000256" key="10">
    <source>
        <dbReference type="ARBA" id="ARBA00023180"/>
    </source>
</evidence>
<evidence type="ECO:0000256" key="8">
    <source>
        <dbReference type="ARBA" id="ARBA00023034"/>
    </source>
</evidence>
<dbReference type="GO" id="GO:0005737">
    <property type="term" value="C:cytoplasm"/>
    <property type="evidence" value="ECO:0007669"/>
    <property type="project" value="TreeGrafter"/>
</dbReference>
<evidence type="ECO:0000256" key="2">
    <source>
        <dbReference type="ARBA" id="ARBA00004323"/>
    </source>
</evidence>
<dbReference type="InterPro" id="IPR036291">
    <property type="entry name" value="NAD(P)-bd_dom_sf"/>
</dbReference>
<protein>
    <submittedName>
        <fullName evidence="14">NAD-dependent dehydratase</fullName>
    </submittedName>
</protein>
<dbReference type="Pfam" id="PF01370">
    <property type="entry name" value="Epimerase"/>
    <property type="match status" value="1"/>
</dbReference>
<evidence type="ECO:0000256" key="11">
    <source>
        <dbReference type="ARBA" id="ARBA00023239"/>
    </source>
</evidence>
<proteinExistence type="predicted"/>
<feature type="domain" description="NAD-dependent epimerase/dehydratase" evidence="13">
    <location>
        <begin position="16"/>
        <end position="253"/>
    </location>
</feature>
<dbReference type="Gene3D" id="3.40.50.720">
    <property type="entry name" value="NAD(P)-binding Rossmann-like Domain"/>
    <property type="match status" value="1"/>
</dbReference>
<comment type="caution">
    <text evidence="14">The sequence shown here is derived from an EMBL/GenBank/DDBJ whole genome shotgun (WGS) entry which is preliminary data.</text>
</comment>
<dbReference type="InterPro" id="IPR044516">
    <property type="entry name" value="UXS-like"/>
</dbReference>
<evidence type="ECO:0000256" key="7">
    <source>
        <dbReference type="ARBA" id="ARBA00023027"/>
    </source>
</evidence>
<keyword evidence="9" id="KW-0472">Membrane</keyword>
<evidence type="ECO:0000256" key="6">
    <source>
        <dbReference type="ARBA" id="ARBA00022989"/>
    </source>
</evidence>
<dbReference type="PANTHER" id="PTHR43078">
    <property type="entry name" value="UDP-GLUCURONIC ACID DECARBOXYLASE-RELATED"/>
    <property type="match status" value="1"/>
</dbReference>
<evidence type="ECO:0000256" key="4">
    <source>
        <dbReference type="ARBA" id="ARBA00022793"/>
    </source>
</evidence>
<dbReference type="GO" id="GO:0033320">
    <property type="term" value="P:UDP-D-xylose biosynthetic process"/>
    <property type="evidence" value="ECO:0007669"/>
    <property type="project" value="UniProtKB-UniPathway"/>
</dbReference>
<gene>
    <name evidence="14" type="ORF">A9Q84_12030</name>
</gene>
<evidence type="ECO:0000256" key="12">
    <source>
        <dbReference type="ARBA" id="ARBA00037859"/>
    </source>
</evidence>
<keyword evidence="3" id="KW-0812">Transmembrane</keyword>
<accession>A0A1Y5F844</accession>
<evidence type="ECO:0000256" key="3">
    <source>
        <dbReference type="ARBA" id="ARBA00022692"/>
    </source>
</evidence>
<name>A0A1Y5F844_9BACT</name>
<comment type="cofactor">
    <cofactor evidence="1">
        <name>NAD(+)</name>
        <dbReference type="ChEBI" id="CHEBI:57540"/>
    </cofactor>
</comment>
<dbReference type="FunFam" id="3.40.50.720:FF:000065">
    <property type="entry name" value="UDP-glucuronic acid decarboxylase 1"/>
    <property type="match status" value="1"/>
</dbReference>
<evidence type="ECO:0000259" key="13">
    <source>
        <dbReference type="Pfam" id="PF01370"/>
    </source>
</evidence>
<dbReference type="UniPathway" id="UPA00796">
    <property type="reaction ID" value="UER00771"/>
</dbReference>
<dbReference type="GO" id="GO:0048040">
    <property type="term" value="F:UDP-glucuronate decarboxylase activity"/>
    <property type="evidence" value="ECO:0007669"/>
    <property type="project" value="TreeGrafter"/>
</dbReference>
<keyword evidence="7" id="KW-0520">NAD</keyword>
<keyword evidence="4" id="KW-0210">Decarboxylase</keyword>
<dbReference type="GO" id="GO:0042732">
    <property type="term" value="P:D-xylose metabolic process"/>
    <property type="evidence" value="ECO:0007669"/>
    <property type="project" value="InterPro"/>
</dbReference>
<keyword evidence="11" id="KW-0456">Lyase</keyword>
<evidence type="ECO:0000256" key="5">
    <source>
        <dbReference type="ARBA" id="ARBA00022968"/>
    </source>
</evidence>
<evidence type="ECO:0000313" key="14">
    <source>
        <dbReference type="EMBL" id="OUR97053.1"/>
    </source>
</evidence>